<reference evidence="1" key="3">
    <citation type="journal article" date="2017" name="Nature">
        <title>Genome sequence of the progenitor of the wheat D genome Aegilops tauschii.</title>
        <authorList>
            <person name="Luo M.C."/>
            <person name="Gu Y.Q."/>
            <person name="Puiu D."/>
            <person name="Wang H."/>
            <person name="Twardziok S.O."/>
            <person name="Deal K.R."/>
            <person name="Huo N."/>
            <person name="Zhu T."/>
            <person name="Wang L."/>
            <person name="Wang Y."/>
            <person name="McGuire P.E."/>
            <person name="Liu S."/>
            <person name="Long H."/>
            <person name="Ramasamy R.K."/>
            <person name="Rodriguez J.C."/>
            <person name="Van S.L."/>
            <person name="Yuan L."/>
            <person name="Wang Z."/>
            <person name="Xia Z."/>
            <person name="Xiao L."/>
            <person name="Anderson O.D."/>
            <person name="Ouyang S."/>
            <person name="Liang Y."/>
            <person name="Zimin A.V."/>
            <person name="Pertea G."/>
            <person name="Qi P."/>
            <person name="Bennetzen J.L."/>
            <person name="Dai X."/>
            <person name="Dawson M.W."/>
            <person name="Muller H.G."/>
            <person name="Kugler K."/>
            <person name="Rivarola-Duarte L."/>
            <person name="Spannagl M."/>
            <person name="Mayer K.F.X."/>
            <person name="Lu F.H."/>
            <person name="Bevan M.W."/>
            <person name="Leroy P."/>
            <person name="Li P."/>
            <person name="You F.M."/>
            <person name="Sun Q."/>
            <person name="Liu Z."/>
            <person name="Lyons E."/>
            <person name="Wicker T."/>
            <person name="Salzberg S.L."/>
            <person name="Devos K.M."/>
            <person name="Dvorak J."/>
        </authorList>
    </citation>
    <scope>NUCLEOTIDE SEQUENCE [LARGE SCALE GENOMIC DNA]</scope>
    <source>
        <strain evidence="1">cv. AL8/78</strain>
    </source>
</reference>
<evidence type="ECO:0000313" key="1">
    <source>
        <dbReference type="EnsemblPlants" id="AET4Gv20004900.24"/>
    </source>
</evidence>
<reference evidence="1" key="4">
    <citation type="submission" date="2019-03" db="UniProtKB">
        <authorList>
            <consortium name="EnsemblPlants"/>
        </authorList>
    </citation>
    <scope>IDENTIFICATION</scope>
</reference>
<reference evidence="2" key="1">
    <citation type="journal article" date="2014" name="Science">
        <title>Ancient hybridizations among the ancestral genomes of bread wheat.</title>
        <authorList>
            <consortium name="International Wheat Genome Sequencing Consortium,"/>
            <person name="Marcussen T."/>
            <person name="Sandve S.R."/>
            <person name="Heier L."/>
            <person name="Spannagl M."/>
            <person name="Pfeifer M."/>
            <person name="Jakobsen K.S."/>
            <person name="Wulff B.B."/>
            <person name="Steuernagel B."/>
            <person name="Mayer K.F."/>
            <person name="Olsen O.A."/>
        </authorList>
    </citation>
    <scope>NUCLEOTIDE SEQUENCE [LARGE SCALE GENOMIC DNA]</scope>
    <source>
        <strain evidence="2">cv. AL8/78</strain>
    </source>
</reference>
<reference evidence="2" key="2">
    <citation type="journal article" date="2017" name="Nat. Plants">
        <title>The Aegilops tauschii genome reveals multiple impacts of transposons.</title>
        <authorList>
            <person name="Zhao G."/>
            <person name="Zou C."/>
            <person name="Li K."/>
            <person name="Wang K."/>
            <person name="Li T."/>
            <person name="Gao L."/>
            <person name="Zhang X."/>
            <person name="Wang H."/>
            <person name="Yang Z."/>
            <person name="Liu X."/>
            <person name="Jiang W."/>
            <person name="Mao L."/>
            <person name="Kong X."/>
            <person name="Jiao Y."/>
            <person name="Jia J."/>
        </authorList>
    </citation>
    <scope>NUCLEOTIDE SEQUENCE [LARGE SCALE GENOMIC DNA]</scope>
    <source>
        <strain evidence="2">cv. AL8/78</strain>
    </source>
</reference>
<dbReference type="Gramene" id="AET4Gv20004900.24">
    <property type="protein sequence ID" value="AET4Gv20004900.24"/>
    <property type="gene ID" value="AET4Gv20004900"/>
</dbReference>
<accession>A0A453GZC9</accession>
<reference evidence="1" key="5">
    <citation type="journal article" date="2021" name="G3 (Bethesda)">
        <title>Aegilops tauschii genome assembly Aet v5.0 features greater sequence contiguity and improved annotation.</title>
        <authorList>
            <person name="Wang L."/>
            <person name="Zhu T."/>
            <person name="Rodriguez J.C."/>
            <person name="Deal K.R."/>
            <person name="Dubcovsky J."/>
            <person name="McGuire P.E."/>
            <person name="Lux T."/>
            <person name="Spannagl M."/>
            <person name="Mayer K.F.X."/>
            <person name="Baldrich P."/>
            <person name="Meyers B.C."/>
            <person name="Huo N."/>
            <person name="Gu Y.Q."/>
            <person name="Zhou H."/>
            <person name="Devos K.M."/>
            <person name="Bennetzen J.L."/>
            <person name="Unver T."/>
            <person name="Budak H."/>
            <person name="Gulick P.J."/>
            <person name="Galiba G."/>
            <person name="Kalapos B."/>
            <person name="Nelson D.R."/>
            <person name="Li P."/>
            <person name="You F.M."/>
            <person name="Luo M.C."/>
            <person name="Dvorak J."/>
        </authorList>
    </citation>
    <scope>NUCLEOTIDE SEQUENCE [LARGE SCALE GENOMIC DNA]</scope>
    <source>
        <strain evidence="1">cv. AL8/78</strain>
    </source>
</reference>
<protein>
    <submittedName>
        <fullName evidence="1">Uncharacterized protein</fullName>
    </submittedName>
</protein>
<sequence length="77" mass="8767">EASSMVWDSQDLRGRAEHNEEQLLAAMSVDPGRFPALNDLLLEVYAVLRPKPTDYEQRNALVDVFSKMATRIFGTER</sequence>
<name>A0A453GZC9_AEGTS</name>
<proteinExistence type="predicted"/>
<organism evidence="1 2">
    <name type="scientific">Aegilops tauschii subsp. strangulata</name>
    <name type="common">Goatgrass</name>
    <dbReference type="NCBI Taxonomy" id="200361"/>
    <lineage>
        <taxon>Eukaryota</taxon>
        <taxon>Viridiplantae</taxon>
        <taxon>Streptophyta</taxon>
        <taxon>Embryophyta</taxon>
        <taxon>Tracheophyta</taxon>
        <taxon>Spermatophyta</taxon>
        <taxon>Magnoliopsida</taxon>
        <taxon>Liliopsida</taxon>
        <taxon>Poales</taxon>
        <taxon>Poaceae</taxon>
        <taxon>BOP clade</taxon>
        <taxon>Pooideae</taxon>
        <taxon>Triticodae</taxon>
        <taxon>Triticeae</taxon>
        <taxon>Triticinae</taxon>
        <taxon>Aegilops</taxon>
    </lineage>
</organism>
<keyword evidence="2" id="KW-1185">Reference proteome</keyword>
<dbReference type="Proteomes" id="UP000015105">
    <property type="component" value="Chromosome 4D"/>
</dbReference>
<dbReference type="AlphaFoldDB" id="A0A453GZC9"/>
<dbReference type="EnsemblPlants" id="AET4Gv20004900.24">
    <property type="protein sequence ID" value="AET4Gv20004900.24"/>
    <property type="gene ID" value="AET4Gv20004900"/>
</dbReference>
<evidence type="ECO:0000313" key="2">
    <source>
        <dbReference type="Proteomes" id="UP000015105"/>
    </source>
</evidence>